<gene>
    <name evidence="1" type="ORF">SAMN02745728_01829</name>
    <name evidence="2" type="ORF">SAMN02745728_02392</name>
</gene>
<evidence type="ECO:0000313" key="3">
    <source>
        <dbReference type="Proteomes" id="UP000186469"/>
    </source>
</evidence>
<dbReference type="AlphaFoldDB" id="A0A1M7TR94"/>
<sequence>MERILIGLPEFTIENVVSAKPVVLQVSWMGQAVCPHCGSKQLRIKDSFWRSIKNIPLRASPSS</sequence>
<name>A0A1M7TR94_9BACT</name>
<dbReference type="EMBL" id="FRDI01000021">
    <property type="protein sequence ID" value="SHN73220.1"/>
    <property type="molecule type" value="Genomic_DNA"/>
</dbReference>
<evidence type="ECO:0000313" key="1">
    <source>
        <dbReference type="EMBL" id="SHN68214.1"/>
    </source>
</evidence>
<accession>A0A1M7TR94</accession>
<feature type="non-terminal residue" evidence="2">
    <location>
        <position position="63"/>
    </location>
</feature>
<proteinExistence type="predicted"/>
<evidence type="ECO:0008006" key="4">
    <source>
        <dbReference type="Google" id="ProtNLM"/>
    </source>
</evidence>
<dbReference type="EMBL" id="FRDI01000009">
    <property type="protein sequence ID" value="SHN68214.1"/>
    <property type="molecule type" value="Genomic_DNA"/>
</dbReference>
<keyword evidence="3" id="KW-1185">Reference proteome</keyword>
<reference evidence="2 3" key="1">
    <citation type="submission" date="2016-12" db="EMBL/GenBank/DDBJ databases">
        <authorList>
            <person name="Song W.-J."/>
            <person name="Kurnit D.M."/>
        </authorList>
    </citation>
    <scope>NUCLEOTIDE SEQUENCE [LARGE SCALE GENOMIC DNA]</scope>
    <source>
        <strain evidence="2 3">DSM 11393</strain>
    </source>
</reference>
<dbReference type="Proteomes" id="UP000186469">
    <property type="component" value="Unassembled WGS sequence"/>
</dbReference>
<protein>
    <recommendedName>
        <fullName evidence="4">Zinc-finger of transposase IS204/IS1001/IS1096/IS1165</fullName>
    </recommendedName>
</protein>
<dbReference type="RefSeq" id="WP_425429662.1">
    <property type="nucleotide sequence ID" value="NZ_FRDI01000009.1"/>
</dbReference>
<evidence type="ECO:0000313" key="2">
    <source>
        <dbReference type="EMBL" id="SHN73220.1"/>
    </source>
</evidence>
<organism evidence="2 3">
    <name type="scientific">Desulfovibrio litoralis DSM 11393</name>
    <dbReference type="NCBI Taxonomy" id="1121455"/>
    <lineage>
        <taxon>Bacteria</taxon>
        <taxon>Pseudomonadati</taxon>
        <taxon>Thermodesulfobacteriota</taxon>
        <taxon>Desulfovibrionia</taxon>
        <taxon>Desulfovibrionales</taxon>
        <taxon>Desulfovibrionaceae</taxon>
        <taxon>Desulfovibrio</taxon>
    </lineage>
</organism>